<evidence type="ECO:0000259" key="1">
    <source>
        <dbReference type="PROSITE" id="PS50937"/>
    </source>
</evidence>
<dbReference type="InterPro" id="IPR000551">
    <property type="entry name" value="MerR-type_HTH_dom"/>
</dbReference>
<dbReference type="SUPFAM" id="SSF46955">
    <property type="entry name" value="Putative DNA-binding domain"/>
    <property type="match status" value="1"/>
</dbReference>
<organism evidence="3 4">
    <name type="scientific">Desulfuromonas thiophila</name>
    <dbReference type="NCBI Taxonomy" id="57664"/>
    <lineage>
        <taxon>Bacteria</taxon>
        <taxon>Pseudomonadati</taxon>
        <taxon>Thermodesulfobacteriota</taxon>
        <taxon>Desulfuromonadia</taxon>
        <taxon>Desulfuromonadales</taxon>
        <taxon>Desulfuromonadaceae</taxon>
        <taxon>Desulfuromonas</taxon>
    </lineage>
</organism>
<feature type="domain" description="HTH merR-type" evidence="1">
    <location>
        <begin position="1"/>
        <end position="71"/>
    </location>
</feature>
<dbReference type="GO" id="GO:0003677">
    <property type="term" value="F:DNA binding"/>
    <property type="evidence" value="ECO:0007669"/>
    <property type="project" value="InterPro"/>
</dbReference>
<dbReference type="Pfam" id="PF13411">
    <property type="entry name" value="MerR_1"/>
    <property type="match status" value="1"/>
</dbReference>
<dbReference type="GO" id="GO:0006355">
    <property type="term" value="P:regulation of DNA-templated transcription"/>
    <property type="evidence" value="ECO:0007669"/>
    <property type="project" value="InterPro"/>
</dbReference>
<dbReference type="AlphaFoldDB" id="A0A1G7ERW8"/>
<dbReference type="Gene3D" id="1.10.1240.10">
    <property type="entry name" value="Methionine synthase domain"/>
    <property type="match status" value="1"/>
</dbReference>
<dbReference type="Gene3D" id="1.10.1660.10">
    <property type="match status" value="1"/>
</dbReference>
<dbReference type="InterPro" id="IPR009061">
    <property type="entry name" value="DNA-bd_dom_put_sf"/>
</dbReference>
<dbReference type="SUPFAM" id="SSF52242">
    <property type="entry name" value="Cobalamin (vitamin B12)-binding domain"/>
    <property type="match status" value="1"/>
</dbReference>
<dbReference type="GO" id="GO:0046872">
    <property type="term" value="F:metal ion binding"/>
    <property type="evidence" value="ECO:0007669"/>
    <property type="project" value="InterPro"/>
</dbReference>
<dbReference type="InterPro" id="IPR006158">
    <property type="entry name" value="Cobalamin-bd"/>
</dbReference>
<protein>
    <submittedName>
        <fullName evidence="3">Transcriptional regulator, MerR family</fullName>
    </submittedName>
</protein>
<proteinExistence type="predicted"/>
<dbReference type="SMART" id="SM00422">
    <property type="entry name" value="HTH_MERR"/>
    <property type="match status" value="1"/>
</dbReference>
<gene>
    <name evidence="3" type="ORF">SAMN05661003_1232</name>
</gene>
<dbReference type="InterPro" id="IPR036594">
    <property type="entry name" value="Meth_synthase_dom"/>
</dbReference>
<dbReference type="PROSITE" id="PS51332">
    <property type="entry name" value="B12_BINDING"/>
    <property type="match status" value="1"/>
</dbReference>
<dbReference type="STRING" id="57664.SAMN05661003_1232"/>
<name>A0A1G7ERW8_9BACT</name>
<dbReference type="EMBL" id="FNAQ01000023">
    <property type="protein sequence ID" value="SDE66389.1"/>
    <property type="molecule type" value="Genomic_DNA"/>
</dbReference>
<dbReference type="GO" id="GO:0031419">
    <property type="term" value="F:cobalamin binding"/>
    <property type="evidence" value="ECO:0007669"/>
    <property type="project" value="InterPro"/>
</dbReference>
<dbReference type="InterPro" id="IPR036724">
    <property type="entry name" value="Cobalamin-bd_sf"/>
</dbReference>
<reference evidence="4" key="1">
    <citation type="submission" date="2016-10" db="EMBL/GenBank/DDBJ databases">
        <authorList>
            <person name="Varghese N."/>
            <person name="Submissions S."/>
        </authorList>
    </citation>
    <scope>NUCLEOTIDE SEQUENCE [LARGE SCALE GENOMIC DNA]</scope>
    <source>
        <strain evidence="4">DSM 8987</strain>
    </source>
</reference>
<accession>A0A1G7ERW8</accession>
<dbReference type="Gene3D" id="3.40.50.280">
    <property type="entry name" value="Cobalamin-binding domain"/>
    <property type="match status" value="1"/>
</dbReference>
<feature type="domain" description="B12-binding" evidence="2">
    <location>
        <begin position="170"/>
        <end position="297"/>
    </location>
</feature>
<dbReference type="Proteomes" id="UP000243205">
    <property type="component" value="Unassembled WGS sequence"/>
</dbReference>
<evidence type="ECO:0000313" key="3">
    <source>
        <dbReference type="EMBL" id="SDE66389.1"/>
    </source>
</evidence>
<dbReference type="PROSITE" id="PS50937">
    <property type="entry name" value="HTH_MERR_2"/>
    <property type="match status" value="1"/>
</dbReference>
<dbReference type="RefSeq" id="WP_171906443.1">
    <property type="nucleotide sequence ID" value="NZ_FNAQ01000023.1"/>
</dbReference>
<keyword evidence="4" id="KW-1185">Reference proteome</keyword>
<evidence type="ECO:0000259" key="2">
    <source>
        <dbReference type="PROSITE" id="PS51332"/>
    </source>
</evidence>
<evidence type="ECO:0000313" key="4">
    <source>
        <dbReference type="Proteomes" id="UP000243205"/>
    </source>
</evidence>
<sequence length="297" mass="32525">MQLGIQQLSDAVGIGVDTLRVWERRYGLPCPTRDGRGRRQYDATQVELLRQVRQLQLAGWRPQRIFALNASERADQLRQLQPDTAVEASADWLSLPVAQLQTQLRAQLNQLGIEAFVVRSALPLLAQMDAGWCSGRLTIAQEHLLSDTLSAVLQDWMAGQTPSAAPDLAPARCLFATLNGERHRLALLLAAALLRSRGLNGLLLQEPLPVSEVAPLVASLELSAVALSFSSHYSARQALADLQLLRRQLPTRVRLIAGGQALASVARLPGVLLCHDLRQCAPLYRRLGLETAPVMIP</sequence>